<dbReference type="PROSITE" id="PS00211">
    <property type="entry name" value="ABC_TRANSPORTER_1"/>
    <property type="match status" value="1"/>
</dbReference>
<keyword evidence="2" id="KW-0813">Transport</keyword>
<comment type="caution">
    <text evidence="6">The sequence shown here is derived from an EMBL/GenBank/DDBJ whole genome shotgun (WGS) entry which is preliminary data.</text>
</comment>
<keyword evidence="4 6" id="KW-0067">ATP-binding</keyword>
<keyword evidence="3" id="KW-0547">Nucleotide-binding</keyword>
<feature type="domain" description="ABC transporter" evidence="5">
    <location>
        <begin position="2"/>
        <end position="224"/>
    </location>
</feature>
<dbReference type="InterPro" id="IPR003593">
    <property type="entry name" value="AAA+_ATPase"/>
</dbReference>
<dbReference type="InterPro" id="IPR015856">
    <property type="entry name" value="ABC_transpr_CbiO/EcfA_su"/>
</dbReference>
<protein>
    <submittedName>
        <fullName evidence="6">Energy-coupling factor ABC transporter ATP-binding protein</fullName>
    </submittedName>
</protein>
<dbReference type="InterPro" id="IPR050095">
    <property type="entry name" value="ECF_ABC_transporter_ATP-bd"/>
</dbReference>
<evidence type="ECO:0000313" key="7">
    <source>
        <dbReference type="Proteomes" id="UP001589758"/>
    </source>
</evidence>
<dbReference type="InterPro" id="IPR003439">
    <property type="entry name" value="ABC_transporter-like_ATP-bd"/>
</dbReference>
<dbReference type="PANTHER" id="PTHR43553:SF24">
    <property type="entry name" value="ENERGY-COUPLING FACTOR TRANSPORTER ATP-BINDING PROTEIN ECFA1"/>
    <property type="match status" value="1"/>
</dbReference>
<dbReference type="GO" id="GO:0005524">
    <property type="term" value="F:ATP binding"/>
    <property type="evidence" value="ECO:0007669"/>
    <property type="project" value="UniProtKB-KW"/>
</dbReference>
<organism evidence="6 7">
    <name type="scientific">Thorsellia kenyensis</name>
    <dbReference type="NCBI Taxonomy" id="1549888"/>
    <lineage>
        <taxon>Bacteria</taxon>
        <taxon>Pseudomonadati</taxon>
        <taxon>Pseudomonadota</taxon>
        <taxon>Gammaproteobacteria</taxon>
        <taxon>Enterobacterales</taxon>
        <taxon>Thorselliaceae</taxon>
        <taxon>Thorsellia</taxon>
    </lineage>
</organism>
<dbReference type="CDD" id="cd03225">
    <property type="entry name" value="ABC_cobalt_CbiO_domain1"/>
    <property type="match status" value="1"/>
</dbReference>
<evidence type="ECO:0000256" key="1">
    <source>
        <dbReference type="ARBA" id="ARBA00005417"/>
    </source>
</evidence>
<evidence type="ECO:0000256" key="3">
    <source>
        <dbReference type="ARBA" id="ARBA00022741"/>
    </source>
</evidence>
<name>A0ABV6CC01_9GAMM</name>
<evidence type="ECO:0000259" key="5">
    <source>
        <dbReference type="PROSITE" id="PS50893"/>
    </source>
</evidence>
<proteinExistence type="inferred from homology"/>
<evidence type="ECO:0000256" key="2">
    <source>
        <dbReference type="ARBA" id="ARBA00022448"/>
    </source>
</evidence>
<dbReference type="PANTHER" id="PTHR43553">
    <property type="entry name" value="HEAVY METAL TRANSPORTER"/>
    <property type="match status" value="1"/>
</dbReference>
<evidence type="ECO:0000256" key="4">
    <source>
        <dbReference type="ARBA" id="ARBA00022840"/>
    </source>
</evidence>
<dbReference type="InterPro" id="IPR017871">
    <property type="entry name" value="ABC_transporter-like_CS"/>
</dbReference>
<dbReference type="SMART" id="SM00382">
    <property type="entry name" value="AAA"/>
    <property type="match status" value="1"/>
</dbReference>
<gene>
    <name evidence="6" type="ORF">ACFFIT_10475</name>
</gene>
<accession>A0ABV6CC01</accession>
<dbReference type="EMBL" id="JBHLXE010000103">
    <property type="protein sequence ID" value="MFC0180498.1"/>
    <property type="molecule type" value="Genomic_DNA"/>
</dbReference>
<sequence>MIQFNQVSLTLSGKPILKPFDLSIDQARVGIIGSNGGGKSSLVRLINGLLLPTEGEVLVDGFDTCKARKTVRQKVGFVFQNPDNQIVMPTVGEDFAFGLKNKGLSKDEIASLCEEFLTQYGLWEFKDSPAHLLSGGQKQLLAILGVLATKPEYIVFDEPTTLLDLRNRKKIAQLIDSLSIKVIMITHDLVLLNNFQRVLVLDEGVIKVDSSPKEAIKFYEDLMA</sequence>
<dbReference type="Pfam" id="PF00005">
    <property type="entry name" value="ABC_tran"/>
    <property type="match status" value="1"/>
</dbReference>
<dbReference type="InterPro" id="IPR027417">
    <property type="entry name" value="P-loop_NTPase"/>
</dbReference>
<comment type="similarity">
    <text evidence="1">Belongs to the ABC transporter superfamily.</text>
</comment>
<dbReference type="PROSITE" id="PS50893">
    <property type="entry name" value="ABC_TRANSPORTER_2"/>
    <property type="match status" value="1"/>
</dbReference>
<dbReference type="SUPFAM" id="SSF52540">
    <property type="entry name" value="P-loop containing nucleoside triphosphate hydrolases"/>
    <property type="match status" value="1"/>
</dbReference>
<keyword evidence="7" id="KW-1185">Reference proteome</keyword>
<dbReference type="Gene3D" id="3.40.50.300">
    <property type="entry name" value="P-loop containing nucleotide triphosphate hydrolases"/>
    <property type="match status" value="1"/>
</dbReference>
<evidence type="ECO:0000313" key="6">
    <source>
        <dbReference type="EMBL" id="MFC0180498.1"/>
    </source>
</evidence>
<reference evidence="6 7" key="1">
    <citation type="submission" date="2024-09" db="EMBL/GenBank/DDBJ databases">
        <authorList>
            <person name="Sun Q."/>
            <person name="Mori K."/>
        </authorList>
    </citation>
    <scope>NUCLEOTIDE SEQUENCE [LARGE SCALE GENOMIC DNA]</scope>
    <source>
        <strain evidence="6 7">CCM 8545</strain>
    </source>
</reference>
<dbReference type="Proteomes" id="UP001589758">
    <property type="component" value="Unassembled WGS sequence"/>
</dbReference>
<dbReference type="RefSeq" id="WP_385877617.1">
    <property type="nucleotide sequence ID" value="NZ_JBHLXE010000103.1"/>
</dbReference>